<keyword evidence="5" id="KW-0997">Cell inner membrane</keyword>
<keyword evidence="14" id="KW-1185">Reference proteome</keyword>
<dbReference type="PANTHER" id="PTHR43848:SF5">
    <property type="entry name" value="SPERMIDINE_PUTRESCINE TRANSPORT SYSTEM PERMEASE PROTEIN POTC"/>
    <property type="match status" value="1"/>
</dbReference>
<dbReference type="InterPro" id="IPR000515">
    <property type="entry name" value="MetI-like"/>
</dbReference>
<accession>A0A1J5MXW1</accession>
<dbReference type="InterPro" id="IPR051789">
    <property type="entry name" value="Bact_Polyamine_Transport"/>
</dbReference>
<gene>
    <name evidence="13" type="primary">ydcV_5</name>
    <name evidence="13" type="ORF">BerOc1_02760</name>
</gene>
<proteinExistence type="inferred from homology"/>
<sequence length="255" mass="28237">MNIWVKRAYAALVFAFLYLPLVVIAVYSFNASKYSLAWKGFTLQWYGRLLDNATLVDAAFRSMTIAVVSATVSCVIGTLAAFMLHQYRFRGRRAVFASIFVMMMSPDIVIGISLLVLFLGVGLSLGFWTLLMGHVTLCVPFVTATVYTRFKGFDPTVVEAARDLGAVEYQVFRRIVLPMAAPGLVAGWLLSFTMSLDDVIVSFFTTGPTYEVLPLRIYSMVRLGIKPDVNALSVVMITVTVAAVLLSRRLLKEKS</sequence>
<keyword evidence="4" id="KW-1003">Cell membrane</keyword>
<evidence type="ECO:0000259" key="12">
    <source>
        <dbReference type="PROSITE" id="PS50928"/>
    </source>
</evidence>
<evidence type="ECO:0000313" key="14">
    <source>
        <dbReference type="Proteomes" id="UP000181901"/>
    </source>
</evidence>
<keyword evidence="7 11" id="KW-1133">Transmembrane helix</keyword>
<evidence type="ECO:0000256" key="4">
    <source>
        <dbReference type="ARBA" id="ARBA00022475"/>
    </source>
</evidence>
<evidence type="ECO:0000256" key="6">
    <source>
        <dbReference type="ARBA" id="ARBA00022692"/>
    </source>
</evidence>
<dbReference type="EMBL" id="LKAQ01000004">
    <property type="protein sequence ID" value="OIQ50818.1"/>
    <property type="molecule type" value="Genomic_DNA"/>
</dbReference>
<protein>
    <recommendedName>
        <fullName evidence="10">Spermidine/putrescine transport system permease protein PotC</fullName>
    </recommendedName>
</protein>
<dbReference type="OrthoDB" id="9782004at2"/>
<dbReference type="InterPro" id="IPR035906">
    <property type="entry name" value="MetI-like_sf"/>
</dbReference>
<comment type="similarity">
    <text evidence="2">Belongs to the binding-protein-dependent transport system permease family. CysTW subfamily.</text>
</comment>
<dbReference type="GO" id="GO:0005886">
    <property type="term" value="C:plasma membrane"/>
    <property type="evidence" value="ECO:0007669"/>
    <property type="project" value="UniProtKB-SubCell"/>
</dbReference>
<comment type="caution">
    <text evidence="13">The sequence shown here is derived from an EMBL/GenBank/DDBJ whole genome shotgun (WGS) entry which is preliminary data.</text>
</comment>
<dbReference type="Proteomes" id="UP000181901">
    <property type="component" value="Unassembled WGS sequence"/>
</dbReference>
<evidence type="ECO:0000256" key="11">
    <source>
        <dbReference type="RuleBase" id="RU363032"/>
    </source>
</evidence>
<evidence type="ECO:0000256" key="5">
    <source>
        <dbReference type="ARBA" id="ARBA00022519"/>
    </source>
</evidence>
<evidence type="ECO:0000256" key="9">
    <source>
        <dbReference type="ARBA" id="ARBA00037216"/>
    </source>
</evidence>
<feature type="transmembrane region" description="Helical" evidence="11">
    <location>
        <begin position="125"/>
        <end position="150"/>
    </location>
</feature>
<name>A0A1J5MXW1_9BACT</name>
<dbReference type="SUPFAM" id="SSF161098">
    <property type="entry name" value="MetI-like"/>
    <property type="match status" value="1"/>
</dbReference>
<feature type="transmembrane region" description="Helical" evidence="11">
    <location>
        <begin position="58"/>
        <end position="82"/>
    </location>
</feature>
<dbReference type="RefSeq" id="WP_129586541.1">
    <property type="nucleotide sequence ID" value="NZ_LKAQ01000004.1"/>
</dbReference>
<keyword evidence="6 11" id="KW-0812">Transmembrane</keyword>
<comment type="subcellular location">
    <subcellularLocation>
        <location evidence="1">Cell inner membrane</location>
        <topology evidence="1">Multi-pass membrane protein</topology>
    </subcellularLocation>
    <subcellularLocation>
        <location evidence="11">Cell membrane</location>
        <topology evidence="11">Multi-pass membrane protein</topology>
    </subcellularLocation>
</comment>
<evidence type="ECO:0000313" key="13">
    <source>
        <dbReference type="EMBL" id="OIQ50818.1"/>
    </source>
</evidence>
<keyword evidence="8 11" id="KW-0472">Membrane</keyword>
<evidence type="ECO:0000256" key="8">
    <source>
        <dbReference type="ARBA" id="ARBA00023136"/>
    </source>
</evidence>
<dbReference type="PANTHER" id="PTHR43848">
    <property type="entry name" value="PUTRESCINE TRANSPORT SYSTEM PERMEASE PROTEIN POTI"/>
    <property type="match status" value="1"/>
</dbReference>
<organism evidence="13 14">
    <name type="scientific">Pseudodesulfovibrio hydrargyri</name>
    <dbReference type="NCBI Taxonomy" id="2125990"/>
    <lineage>
        <taxon>Bacteria</taxon>
        <taxon>Pseudomonadati</taxon>
        <taxon>Thermodesulfobacteriota</taxon>
        <taxon>Desulfovibrionia</taxon>
        <taxon>Desulfovibrionales</taxon>
        <taxon>Desulfovibrionaceae</taxon>
    </lineage>
</organism>
<dbReference type="CDD" id="cd06261">
    <property type="entry name" value="TM_PBP2"/>
    <property type="match status" value="1"/>
</dbReference>
<dbReference type="Pfam" id="PF00528">
    <property type="entry name" value="BPD_transp_1"/>
    <property type="match status" value="1"/>
</dbReference>
<dbReference type="AlphaFoldDB" id="A0A1J5MXW1"/>
<evidence type="ECO:0000256" key="10">
    <source>
        <dbReference type="ARBA" id="ARBA00039580"/>
    </source>
</evidence>
<keyword evidence="3 11" id="KW-0813">Transport</keyword>
<feature type="transmembrane region" description="Helical" evidence="11">
    <location>
        <begin position="94"/>
        <end position="119"/>
    </location>
</feature>
<comment type="function">
    <text evidence="9">Required for the activity of the bacterial periplasmic transport system of putrescine and spermidine.</text>
</comment>
<feature type="transmembrane region" description="Helical" evidence="11">
    <location>
        <begin position="9"/>
        <end position="29"/>
    </location>
</feature>
<evidence type="ECO:0000256" key="1">
    <source>
        <dbReference type="ARBA" id="ARBA00004429"/>
    </source>
</evidence>
<evidence type="ECO:0000256" key="3">
    <source>
        <dbReference type="ARBA" id="ARBA00022448"/>
    </source>
</evidence>
<feature type="transmembrane region" description="Helical" evidence="11">
    <location>
        <begin position="229"/>
        <end position="246"/>
    </location>
</feature>
<dbReference type="NCBIfam" id="NF007047">
    <property type="entry name" value="PRK09500.1"/>
    <property type="match status" value="1"/>
</dbReference>
<evidence type="ECO:0000256" key="2">
    <source>
        <dbReference type="ARBA" id="ARBA00007069"/>
    </source>
</evidence>
<feature type="domain" description="ABC transmembrane type-1" evidence="12">
    <location>
        <begin position="59"/>
        <end position="247"/>
    </location>
</feature>
<reference evidence="13 14" key="1">
    <citation type="submission" date="2015-09" db="EMBL/GenBank/DDBJ databases">
        <title>Genome of Desulfovibrio dechloracetivorans BerOc1, a mercury methylating strain isolated from highly hydrocarbons and metals contaminated coastal sediments.</title>
        <authorList>
            <person name="Goni Urriza M."/>
            <person name="Gassie C."/>
            <person name="Bouchez O."/>
            <person name="Klopp C."/>
            <person name="Ranchou-Peyruse A."/>
            <person name="Remy G."/>
        </authorList>
    </citation>
    <scope>NUCLEOTIDE SEQUENCE [LARGE SCALE GENOMIC DNA]</scope>
    <source>
        <strain evidence="13 14">BerOc1</strain>
    </source>
</reference>
<dbReference type="PROSITE" id="PS50928">
    <property type="entry name" value="ABC_TM1"/>
    <property type="match status" value="1"/>
</dbReference>
<evidence type="ECO:0000256" key="7">
    <source>
        <dbReference type="ARBA" id="ARBA00022989"/>
    </source>
</evidence>
<dbReference type="GO" id="GO:0055085">
    <property type="term" value="P:transmembrane transport"/>
    <property type="evidence" value="ECO:0007669"/>
    <property type="project" value="InterPro"/>
</dbReference>
<dbReference type="Gene3D" id="1.10.3720.10">
    <property type="entry name" value="MetI-like"/>
    <property type="match status" value="1"/>
</dbReference>
<feature type="transmembrane region" description="Helical" evidence="11">
    <location>
        <begin position="171"/>
        <end position="190"/>
    </location>
</feature>